<keyword evidence="1" id="KW-0812">Transmembrane</keyword>
<feature type="transmembrane region" description="Helical" evidence="1">
    <location>
        <begin position="129"/>
        <end position="149"/>
    </location>
</feature>
<protein>
    <submittedName>
        <fullName evidence="2">Uncharacterized protein</fullName>
    </submittedName>
</protein>
<dbReference type="EMBL" id="MNCJ02000316">
    <property type="protein sequence ID" value="KAF5821277.1"/>
    <property type="molecule type" value="Genomic_DNA"/>
</dbReference>
<dbReference type="AlphaFoldDB" id="A0A9K3JVB8"/>
<comment type="caution">
    <text evidence="2">The sequence shown here is derived from an EMBL/GenBank/DDBJ whole genome shotgun (WGS) entry which is preliminary data.</text>
</comment>
<keyword evidence="1" id="KW-0472">Membrane</keyword>
<sequence length="161" mass="18736">MSIQDNNTPHAIEITDEDDESSVINSITINATAEPSSTARIPRVPTMVKDKQDHEKYYVPNVVSIGPYHHGNPKLEFVENLKPVFTMKLVSNNEETLRVLYRNLSEHTMVQDLRNYYETNSTNEFENKVFIQMMLLDACFILYYLLFIFGQPENRQELKNC</sequence>
<evidence type="ECO:0000256" key="1">
    <source>
        <dbReference type="SAM" id="Phobius"/>
    </source>
</evidence>
<dbReference type="Proteomes" id="UP000215914">
    <property type="component" value="Unassembled WGS sequence"/>
</dbReference>
<reference evidence="2" key="2">
    <citation type="submission" date="2020-06" db="EMBL/GenBank/DDBJ databases">
        <title>Helianthus annuus Genome sequencing and assembly Release 2.</title>
        <authorList>
            <person name="Gouzy J."/>
            <person name="Langlade N."/>
            <person name="Munos S."/>
        </authorList>
    </citation>
    <scope>NUCLEOTIDE SEQUENCE</scope>
    <source>
        <tissue evidence="2">Leaves</tissue>
    </source>
</reference>
<name>A0A9K3JVB8_HELAN</name>
<dbReference type="InterPro" id="IPR004158">
    <property type="entry name" value="DUF247_pln"/>
</dbReference>
<gene>
    <name evidence="2" type="ORF">HanXRQr2_Chr01g0011991</name>
</gene>
<dbReference type="Gramene" id="mRNA:HanXRQr2_Chr01g0011991">
    <property type="protein sequence ID" value="CDS:HanXRQr2_Chr01g0011991.1"/>
    <property type="gene ID" value="HanXRQr2_Chr01g0011991"/>
</dbReference>
<keyword evidence="1" id="KW-1133">Transmembrane helix</keyword>
<evidence type="ECO:0000313" key="2">
    <source>
        <dbReference type="EMBL" id="KAF5821277.1"/>
    </source>
</evidence>
<organism evidence="2 3">
    <name type="scientific">Helianthus annuus</name>
    <name type="common">Common sunflower</name>
    <dbReference type="NCBI Taxonomy" id="4232"/>
    <lineage>
        <taxon>Eukaryota</taxon>
        <taxon>Viridiplantae</taxon>
        <taxon>Streptophyta</taxon>
        <taxon>Embryophyta</taxon>
        <taxon>Tracheophyta</taxon>
        <taxon>Spermatophyta</taxon>
        <taxon>Magnoliopsida</taxon>
        <taxon>eudicotyledons</taxon>
        <taxon>Gunneridae</taxon>
        <taxon>Pentapetalae</taxon>
        <taxon>asterids</taxon>
        <taxon>campanulids</taxon>
        <taxon>Asterales</taxon>
        <taxon>Asteraceae</taxon>
        <taxon>Asteroideae</taxon>
        <taxon>Heliantheae alliance</taxon>
        <taxon>Heliantheae</taxon>
        <taxon>Helianthus</taxon>
    </lineage>
</organism>
<proteinExistence type="predicted"/>
<dbReference type="PANTHER" id="PTHR31170">
    <property type="entry name" value="BNAC04G53230D PROTEIN"/>
    <property type="match status" value="1"/>
</dbReference>
<evidence type="ECO:0000313" key="3">
    <source>
        <dbReference type="Proteomes" id="UP000215914"/>
    </source>
</evidence>
<accession>A0A9K3JVB8</accession>
<reference evidence="2" key="1">
    <citation type="journal article" date="2017" name="Nature">
        <title>The sunflower genome provides insights into oil metabolism, flowering and Asterid evolution.</title>
        <authorList>
            <person name="Badouin H."/>
            <person name="Gouzy J."/>
            <person name="Grassa C.J."/>
            <person name="Murat F."/>
            <person name="Staton S.E."/>
            <person name="Cottret L."/>
            <person name="Lelandais-Briere C."/>
            <person name="Owens G.L."/>
            <person name="Carrere S."/>
            <person name="Mayjonade B."/>
            <person name="Legrand L."/>
            <person name="Gill N."/>
            <person name="Kane N.C."/>
            <person name="Bowers J.E."/>
            <person name="Hubner S."/>
            <person name="Bellec A."/>
            <person name="Berard A."/>
            <person name="Berges H."/>
            <person name="Blanchet N."/>
            <person name="Boniface M.C."/>
            <person name="Brunel D."/>
            <person name="Catrice O."/>
            <person name="Chaidir N."/>
            <person name="Claudel C."/>
            <person name="Donnadieu C."/>
            <person name="Faraut T."/>
            <person name="Fievet G."/>
            <person name="Helmstetter N."/>
            <person name="King M."/>
            <person name="Knapp S.J."/>
            <person name="Lai Z."/>
            <person name="Le Paslier M.C."/>
            <person name="Lippi Y."/>
            <person name="Lorenzon L."/>
            <person name="Mandel J.R."/>
            <person name="Marage G."/>
            <person name="Marchand G."/>
            <person name="Marquand E."/>
            <person name="Bret-Mestries E."/>
            <person name="Morien E."/>
            <person name="Nambeesan S."/>
            <person name="Nguyen T."/>
            <person name="Pegot-Espagnet P."/>
            <person name="Pouilly N."/>
            <person name="Raftis F."/>
            <person name="Sallet E."/>
            <person name="Schiex T."/>
            <person name="Thomas J."/>
            <person name="Vandecasteele C."/>
            <person name="Vares D."/>
            <person name="Vear F."/>
            <person name="Vautrin S."/>
            <person name="Crespi M."/>
            <person name="Mangin B."/>
            <person name="Burke J.M."/>
            <person name="Salse J."/>
            <person name="Munos S."/>
            <person name="Vincourt P."/>
            <person name="Rieseberg L.H."/>
            <person name="Langlade N.B."/>
        </authorList>
    </citation>
    <scope>NUCLEOTIDE SEQUENCE</scope>
    <source>
        <tissue evidence="2">Leaves</tissue>
    </source>
</reference>
<dbReference type="Pfam" id="PF03140">
    <property type="entry name" value="DUF247"/>
    <property type="match status" value="1"/>
</dbReference>
<keyword evidence="3" id="KW-1185">Reference proteome</keyword>